<dbReference type="EMBL" id="AZFM01000035">
    <property type="protein sequence ID" value="KRL88980.1"/>
    <property type="molecule type" value="Genomic_DNA"/>
</dbReference>
<evidence type="ECO:0000313" key="2">
    <source>
        <dbReference type="Proteomes" id="UP000051036"/>
    </source>
</evidence>
<dbReference type="STRING" id="1423763.FC46_GL001221"/>
<keyword evidence="2" id="KW-1185">Reference proteome</keyword>
<sequence length="181" mass="20497">MSMKRKILIILPVILILILIAVVYKHNMDYSKEILRAEVATDNNTHNSFIQIYSSGKTKKGASFSDSQSAQAVSVDPNVFRDETDSENKTTRISVKKKLLHQNKKLVADSTFVKIVNEVVNESHHLIGVLNLFKLDNDYYAFVKYNAGLSDDGTLYKYDRKLVKVCTIDSGKIIRLQKIGE</sequence>
<proteinExistence type="predicted"/>
<protein>
    <submittedName>
        <fullName evidence="1">Uncharacterized protein</fullName>
    </submittedName>
</protein>
<organism evidence="1 2">
    <name type="scientific">Lactobacillus kalixensis DSM 16043</name>
    <dbReference type="NCBI Taxonomy" id="1423763"/>
    <lineage>
        <taxon>Bacteria</taxon>
        <taxon>Bacillati</taxon>
        <taxon>Bacillota</taxon>
        <taxon>Bacilli</taxon>
        <taxon>Lactobacillales</taxon>
        <taxon>Lactobacillaceae</taxon>
        <taxon>Lactobacillus</taxon>
    </lineage>
</organism>
<dbReference type="AlphaFoldDB" id="A0A0R1U8T1"/>
<dbReference type="Proteomes" id="UP000051036">
    <property type="component" value="Unassembled WGS sequence"/>
</dbReference>
<gene>
    <name evidence="1" type="ORF">FC46_GL001221</name>
</gene>
<reference evidence="1 2" key="1">
    <citation type="journal article" date="2015" name="Genome Announc.">
        <title>Expanding the biotechnology potential of lactobacilli through comparative genomics of 213 strains and associated genera.</title>
        <authorList>
            <person name="Sun Z."/>
            <person name="Harris H.M."/>
            <person name="McCann A."/>
            <person name="Guo C."/>
            <person name="Argimon S."/>
            <person name="Zhang W."/>
            <person name="Yang X."/>
            <person name="Jeffery I.B."/>
            <person name="Cooney J.C."/>
            <person name="Kagawa T.F."/>
            <person name="Liu W."/>
            <person name="Song Y."/>
            <person name="Salvetti E."/>
            <person name="Wrobel A."/>
            <person name="Rasinkangas P."/>
            <person name="Parkhill J."/>
            <person name="Rea M.C."/>
            <person name="O'Sullivan O."/>
            <person name="Ritari J."/>
            <person name="Douillard F.P."/>
            <person name="Paul Ross R."/>
            <person name="Yang R."/>
            <person name="Briner A.E."/>
            <person name="Felis G.E."/>
            <person name="de Vos W.M."/>
            <person name="Barrangou R."/>
            <person name="Klaenhammer T.R."/>
            <person name="Caufield P.W."/>
            <person name="Cui Y."/>
            <person name="Zhang H."/>
            <person name="O'Toole P.W."/>
        </authorList>
    </citation>
    <scope>NUCLEOTIDE SEQUENCE [LARGE SCALE GENOMIC DNA]</scope>
    <source>
        <strain evidence="1 2">DSM 16043</strain>
    </source>
</reference>
<accession>A0A0R1U8T1</accession>
<comment type="caution">
    <text evidence="1">The sequence shown here is derived from an EMBL/GenBank/DDBJ whole genome shotgun (WGS) entry which is preliminary data.</text>
</comment>
<dbReference type="PATRIC" id="fig|1423763.3.peg.1237"/>
<name>A0A0R1U8T1_9LACO</name>
<evidence type="ECO:0000313" key="1">
    <source>
        <dbReference type="EMBL" id="KRL88980.1"/>
    </source>
</evidence>